<keyword evidence="1" id="KW-0805">Transcription regulation</keyword>
<protein>
    <submittedName>
        <fullName evidence="5">LacI family DNA-binding transcriptional regulator</fullName>
    </submittedName>
</protein>
<feature type="domain" description="HTH lacI-type" evidence="4">
    <location>
        <begin position="9"/>
        <end position="65"/>
    </location>
</feature>
<gene>
    <name evidence="5" type="ORF">KDL28_37880</name>
    <name evidence="6" type="ORF">KDL28_38880</name>
</gene>
<evidence type="ECO:0000313" key="5">
    <source>
        <dbReference type="EMBL" id="MCO1660833.1"/>
    </source>
</evidence>
<organism evidence="5 7">
    <name type="scientific">Pseudonocardia humida</name>
    <dbReference type="NCBI Taxonomy" id="2800819"/>
    <lineage>
        <taxon>Bacteria</taxon>
        <taxon>Bacillati</taxon>
        <taxon>Actinomycetota</taxon>
        <taxon>Actinomycetes</taxon>
        <taxon>Pseudonocardiales</taxon>
        <taxon>Pseudonocardiaceae</taxon>
        <taxon>Pseudonocardia</taxon>
    </lineage>
</organism>
<dbReference type="CDD" id="cd06267">
    <property type="entry name" value="PBP1_LacI_sugar_binding-like"/>
    <property type="match status" value="1"/>
</dbReference>
<dbReference type="SUPFAM" id="SSF47413">
    <property type="entry name" value="lambda repressor-like DNA-binding domains"/>
    <property type="match status" value="1"/>
</dbReference>
<keyword evidence="3" id="KW-0804">Transcription</keyword>
<dbReference type="GO" id="GO:0003677">
    <property type="term" value="F:DNA binding"/>
    <property type="evidence" value="ECO:0007669"/>
    <property type="project" value="UniProtKB-KW"/>
</dbReference>
<name>A0ABT1ACV6_9PSEU</name>
<dbReference type="Gene3D" id="3.40.50.2300">
    <property type="match status" value="2"/>
</dbReference>
<dbReference type="InterPro" id="IPR000843">
    <property type="entry name" value="HTH_LacI"/>
</dbReference>
<dbReference type="PANTHER" id="PTHR30146">
    <property type="entry name" value="LACI-RELATED TRANSCRIPTIONAL REPRESSOR"/>
    <property type="match status" value="1"/>
</dbReference>
<keyword evidence="7" id="KW-1185">Reference proteome</keyword>
<dbReference type="SMART" id="SM00354">
    <property type="entry name" value="HTH_LACI"/>
    <property type="match status" value="1"/>
</dbReference>
<comment type="caution">
    <text evidence="5">The sequence shown here is derived from an EMBL/GenBank/DDBJ whole genome shotgun (WGS) entry which is preliminary data.</text>
</comment>
<dbReference type="RefSeq" id="WP_252446369.1">
    <property type="nucleotide sequence ID" value="NZ_JAGSOV010000094.1"/>
</dbReference>
<dbReference type="Proteomes" id="UP001165283">
    <property type="component" value="Unassembled WGS sequence"/>
</dbReference>
<proteinExistence type="predicted"/>
<evidence type="ECO:0000256" key="2">
    <source>
        <dbReference type="ARBA" id="ARBA00023125"/>
    </source>
</evidence>
<reference evidence="5" key="1">
    <citation type="submission" date="2021-04" db="EMBL/GenBank/DDBJ databases">
        <title>Pseudonocardia sp. nov., isolated from sandy soil of mangrove forest.</title>
        <authorList>
            <person name="Zan Z."/>
            <person name="Huang R."/>
            <person name="Liu W."/>
        </authorList>
    </citation>
    <scope>NUCLEOTIDE SEQUENCE</scope>
    <source>
        <strain evidence="5">S2-4</strain>
    </source>
</reference>
<dbReference type="PROSITE" id="PS50932">
    <property type="entry name" value="HTH_LACI_2"/>
    <property type="match status" value="1"/>
</dbReference>
<evidence type="ECO:0000259" key="4">
    <source>
        <dbReference type="PROSITE" id="PS50932"/>
    </source>
</evidence>
<dbReference type="SUPFAM" id="SSF53822">
    <property type="entry name" value="Periplasmic binding protein-like I"/>
    <property type="match status" value="1"/>
</dbReference>
<evidence type="ECO:0000256" key="3">
    <source>
        <dbReference type="ARBA" id="ARBA00023163"/>
    </source>
</evidence>
<dbReference type="Pfam" id="PF00356">
    <property type="entry name" value="LacI"/>
    <property type="match status" value="1"/>
</dbReference>
<dbReference type="EMBL" id="JAGSOV010000094">
    <property type="protein sequence ID" value="MCO1660833.1"/>
    <property type="molecule type" value="Genomic_DNA"/>
</dbReference>
<evidence type="ECO:0000313" key="6">
    <source>
        <dbReference type="EMBL" id="MCO1661029.1"/>
    </source>
</evidence>
<dbReference type="InterPro" id="IPR028082">
    <property type="entry name" value="Peripla_BP_I"/>
</dbReference>
<dbReference type="CDD" id="cd01392">
    <property type="entry name" value="HTH_LacI"/>
    <property type="match status" value="1"/>
</dbReference>
<dbReference type="PANTHER" id="PTHR30146:SF153">
    <property type="entry name" value="LACTOSE OPERON REPRESSOR"/>
    <property type="match status" value="1"/>
</dbReference>
<dbReference type="Pfam" id="PF13377">
    <property type="entry name" value="Peripla_BP_3"/>
    <property type="match status" value="1"/>
</dbReference>
<evidence type="ECO:0000313" key="7">
    <source>
        <dbReference type="Proteomes" id="UP001165283"/>
    </source>
</evidence>
<dbReference type="InterPro" id="IPR010982">
    <property type="entry name" value="Lambda_DNA-bd_dom_sf"/>
</dbReference>
<evidence type="ECO:0000256" key="1">
    <source>
        <dbReference type="ARBA" id="ARBA00023015"/>
    </source>
</evidence>
<dbReference type="Gene3D" id="1.10.260.40">
    <property type="entry name" value="lambda repressor-like DNA-binding domains"/>
    <property type="match status" value="1"/>
</dbReference>
<dbReference type="EMBL" id="JAGSOV010000104">
    <property type="protein sequence ID" value="MCO1661029.1"/>
    <property type="molecule type" value="Genomic_DNA"/>
</dbReference>
<sequence>MSTARGRRITSADVAREAGVSRATVSYVLNDKPGQAIPDATRRRVRDAAARLGYAPSATATALRRGRSDVVLGLLPDWPLGHALGRVVQEVTAAFARSGLTFVLHPDSRAVRPMGEVWKAITPVAVLAFDALTPAEAAAMRAAGVEVVVTLHSPVEQRPGELLQPQDPVGGLQARHLAPTHRRLGYAYPDDDRVAVFARPRLQGVRDVCTELGLPAPDVRTVPLQPRAAAEAVRSWLAADPPVTGICAYNDEVAMAVLTGARRLGVRVPEELAVVGVDDVPAAAVADPPLTTVVQDYRAIAEHHVRSVVAVLAGEPIPGAPVKDECRLEIRASA</sequence>
<keyword evidence="2 5" id="KW-0238">DNA-binding</keyword>
<dbReference type="InterPro" id="IPR046335">
    <property type="entry name" value="LacI/GalR-like_sensor"/>
</dbReference>
<accession>A0ABT1ACV6</accession>